<proteinExistence type="predicted"/>
<dbReference type="Proteomes" id="UP000031666">
    <property type="component" value="Unassembled WGS sequence"/>
</dbReference>
<sequence length="91" mass="11205">MEDREKTRFLLAAKHAMYQCEYKNELDLVNKRLDDFKEDYPTYTFLHEPFEIETFITDAQCEYWKKNVENWAKTGRYEYLGQGQWIVYQDN</sequence>
<dbReference type="STRING" id="1481914.JCM19241_1333"/>
<comment type="caution">
    <text evidence="1">The sequence shown here is derived from an EMBL/GenBank/DDBJ whole genome shotgun (WGS) entry which is preliminary data.</text>
</comment>
<gene>
    <name evidence="1" type="ORF">JCM19241_1333</name>
</gene>
<reference evidence="1 2" key="1">
    <citation type="submission" date="2015-01" db="EMBL/GenBank/DDBJ databases">
        <title>Vibrio sp. C94 JCM 19241 whole genome shotgun sequence.</title>
        <authorList>
            <person name="Sawabe T."/>
            <person name="Meirelles P."/>
            <person name="Feng G."/>
            <person name="Sayaka M."/>
            <person name="Hattori M."/>
            <person name="Ohkuma M."/>
        </authorList>
    </citation>
    <scope>NUCLEOTIDE SEQUENCE [LARGE SCALE GENOMIC DNA]</scope>
    <source>
        <strain evidence="2">JCM 19241</strain>
    </source>
</reference>
<dbReference type="AlphaFoldDB" id="A0A0B8Q5U1"/>
<evidence type="ECO:0000313" key="2">
    <source>
        <dbReference type="Proteomes" id="UP000031666"/>
    </source>
</evidence>
<organism evidence="1 2">
    <name type="scientific">Vibrio ishigakensis</name>
    <dbReference type="NCBI Taxonomy" id="1481914"/>
    <lineage>
        <taxon>Bacteria</taxon>
        <taxon>Pseudomonadati</taxon>
        <taxon>Pseudomonadota</taxon>
        <taxon>Gammaproteobacteria</taxon>
        <taxon>Vibrionales</taxon>
        <taxon>Vibrionaceae</taxon>
        <taxon>Vibrio</taxon>
    </lineage>
</organism>
<protein>
    <submittedName>
        <fullName evidence="1">Uncharacterized protein</fullName>
    </submittedName>
</protein>
<name>A0A0B8Q5U1_9VIBR</name>
<dbReference type="EMBL" id="BBSC01000003">
    <property type="protein sequence ID" value="GAM74990.1"/>
    <property type="molecule type" value="Genomic_DNA"/>
</dbReference>
<reference evidence="1 2" key="2">
    <citation type="submission" date="2015-01" db="EMBL/GenBank/DDBJ databases">
        <authorList>
            <consortium name="NBRP consortium"/>
            <person name="Sawabe T."/>
            <person name="Meirelles P."/>
            <person name="Feng G."/>
            <person name="Sayaka M."/>
            <person name="Hattori M."/>
            <person name="Ohkuma M."/>
        </authorList>
    </citation>
    <scope>NUCLEOTIDE SEQUENCE [LARGE SCALE GENOMIC DNA]</scope>
    <source>
        <strain evidence="2">JCM 19241</strain>
    </source>
</reference>
<evidence type="ECO:0000313" key="1">
    <source>
        <dbReference type="EMBL" id="GAM74990.1"/>
    </source>
</evidence>
<accession>A0A0B8Q5U1</accession>